<dbReference type="AlphaFoldDB" id="A0A7L7L9X2"/>
<evidence type="ECO:0000313" key="1">
    <source>
        <dbReference type="EMBL" id="QMU29199.1"/>
    </source>
</evidence>
<gene>
    <name evidence="1" type="ORF">HUW48_14645</name>
</gene>
<reference evidence="1 2" key="2">
    <citation type="submission" date="2020-08" db="EMBL/GenBank/DDBJ databases">
        <title>Adhaeribacter dokdonensis sp. nov., isolated from the rhizosphere of Elymus tsukushiensis, a plant native to the Dokdo Islands, Republic of Korea.</title>
        <authorList>
            <person name="Ghim S.Y."/>
        </authorList>
    </citation>
    <scope>NUCLEOTIDE SEQUENCE [LARGE SCALE GENOMIC DNA]</scope>
    <source>
        <strain evidence="1 2">KUDC8001</strain>
    </source>
</reference>
<name>A0A7L7L9X2_9BACT</name>
<dbReference type="PANTHER" id="PTHR34986:SF1">
    <property type="entry name" value="PROTEIN YIAL"/>
    <property type="match status" value="1"/>
</dbReference>
<proteinExistence type="predicted"/>
<dbReference type="GO" id="GO:0005829">
    <property type="term" value="C:cytosol"/>
    <property type="evidence" value="ECO:0007669"/>
    <property type="project" value="TreeGrafter"/>
</dbReference>
<protein>
    <submittedName>
        <fullName evidence="1">YhcH/YjgK/YiaL family protein</fullName>
    </submittedName>
</protein>
<dbReference type="NCBIfam" id="TIGR00022">
    <property type="entry name" value="YhcH/YjgK/YiaL family protein"/>
    <property type="match status" value="1"/>
</dbReference>
<organism evidence="1 2">
    <name type="scientific">Adhaeribacter radiodurans</name>
    <dbReference type="NCBI Taxonomy" id="2745197"/>
    <lineage>
        <taxon>Bacteria</taxon>
        <taxon>Pseudomonadati</taxon>
        <taxon>Bacteroidota</taxon>
        <taxon>Cytophagia</taxon>
        <taxon>Cytophagales</taxon>
        <taxon>Hymenobacteraceae</taxon>
        <taxon>Adhaeribacter</taxon>
    </lineage>
</organism>
<sequence>MIFDHLNNASRYNALHPDFAVAFQFLQQQDMMLLPTGKHELRGDEVFAIVSDDYGFGGREQARLESHRKYIDIQVVLGGTDWMGWQDIAACQNITEPYTTEREVIFYGDQPKIWLEVPEQHFVIFYPEDTHAPLATAEKVRKIVFKIALK</sequence>
<dbReference type="KEGG" id="add:HUW48_14645"/>
<keyword evidence="2" id="KW-1185">Reference proteome</keyword>
<accession>A0A7L7L9X2</accession>
<dbReference type="InterPro" id="IPR037012">
    <property type="entry name" value="NanQ/TabA/YiaL_sf"/>
</dbReference>
<dbReference type="EMBL" id="CP055153">
    <property type="protein sequence ID" value="QMU29199.1"/>
    <property type="molecule type" value="Genomic_DNA"/>
</dbReference>
<dbReference type="Gene3D" id="2.60.120.370">
    <property type="entry name" value="YhcH/YjgK/YiaL"/>
    <property type="match status" value="1"/>
</dbReference>
<dbReference type="Proteomes" id="UP000514509">
    <property type="component" value="Chromosome"/>
</dbReference>
<dbReference type="Pfam" id="PF04074">
    <property type="entry name" value="DUF386"/>
    <property type="match status" value="1"/>
</dbReference>
<evidence type="ECO:0000313" key="2">
    <source>
        <dbReference type="Proteomes" id="UP000514509"/>
    </source>
</evidence>
<dbReference type="InterPro" id="IPR004375">
    <property type="entry name" value="NanQ/TabA/YiaL"/>
</dbReference>
<reference evidence="1 2" key="1">
    <citation type="submission" date="2020-06" db="EMBL/GenBank/DDBJ databases">
        <authorList>
            <person name="Hwang Y.J."/>
        </authorList>
    </citation>
    <scope>NUCLEOTIDE SEQUENCE [LARGE SCALE GENOMIC DNA]</scope>
    <source>
        <strain evidence="1 2">KUDC8001</strain>
    </source>
</reference>
<dbReference type="PANTHER" id="PTHR34986">
    <property type="entry name" value="EVOLVED BETA-GALACTOSIDASE SUBUNIT BETA"/>
    <property type="match status" value="1"/>
</dbReference>
<dbReference type="RefSeq" id="WP_182411658.1">
    <property type="nucleotide sequence ID" value="NZ_CP055153.1"/>
</dbReference>
<dbReference type="SUPFAM" id="SSF51197">
    <property type="entry name" value="Clavaminate synthase-like"/>
    <property type="match status" value="1"/>
</dbReference>